<gene>
    <name evidence="3" type="ORF">H3309_11070</name>
</gene>
<keyword evidence="2" id="KW-0560">Oxidoreductase</keyword>
<evidence type="ECO:0000313" key="3">
    <source>
        <dbReference type="EMBL" id="QMW21923.1"/>
    </source>
</evidence>
<dbReference type="InterPro" id="IPR036291">
    <property type="entry name" value="NAD(P)-bd_dom_sf"/>
</dbReference>
<evidence type="ECO:0000256" key="2">
    <source>
        <dbReference type="ARBA" id="ARBA00023002"/>
    </source>
</evidence>
<dbReference type="SUPFAM" id="SSF51735">
    <property type="entry name" value="NAD(P)-binding Rossmann-fold domains"/>
    <property type="match status" value="1"/>
</dbReference>
<dbReference type="PROSITE" id="PS00061">
    <property type="entry name" value="ADH_SHORT"/>
    <property type="match status" value="1"/>
</dbReference>
<proteinExistence type="inferred from homology"/>
<dbReference type="AlphaFoldDB" id="A0A7G5IEY1"/>
<keyword evidence="4" id="KW-1185">Reference proteome</keyword>
<dbReference type="KEGG" id="sand:H3309_11070"/>
<dbReference type="PANTHER" id="PTHR24321:SF15">
    <property type="entry name" value="OXIDOREDUCTASE UCPA"/>
    <property type="match status" value="1"/>
</dbReference>
<protein>
    <submittedName>
        <fullName evidence="3">SDR family oxidoreductase</fullName>
    </submittedName>
</protein>
<dbReference type="Proteomes" id="UP000515292">
    <property type="component" value="Chromosome"/>
</dbReference>
<organism evidence="3 4">
    <name type="scientific">Sandaracinobacteroides saxicola</name>
    <dbReference type="NCBI Taxonomy" id="2759707"/>
    <lineage>
        <taxon>Bacteria</taxon>
        <taxon>Pseudomonadati</taxon>
        <taxon>Pseudomonadota</taxon>
        <taxon>Alphaproteobacteria</taxon>
        <taxon>Sphingomonadales</taxon>
        <taxon>Sphingosinicellaceae</taxon>
        <taxon>Sandaracinobacteroides</taxon>
    </lineage>
</organism>
<reference evidence="3 4" key="1">
    <citation type="submission" date="2020-07" db="EMBL/GenBank/DDBJ databases">
        <title>Complete genome sequence for Sandaracinobacter sp. M6.</title>
        <authorList>
            <person name="Tang Y."/>
            <person name="Liu Q."/>
            <person name="Guo Z."/>
            <person name="Lei P."/>
            <person name="Huang B."/>
        </authorList>
    </citation>
    <scope>NUCLEOTIDE SEQUENCE [LARGE SCALE GENOMIC DNA]</scope>
    <source>
        <strain evidence="3 4">M6</strain>
    </source>
</reference>
<dbReference type="PANTHER" id="PTHR24321">
    <property type="entry name" value="DEHYDROGENASES, SHORT CHAIN"/>
    <property type="match status" value="1"/>
</dbReference>
<dbReference type="EMBL" id="CP059851">
    <property type="protein sequence ID" value="QMW21923.1"/>
    <property type="molecule type" value="Genomic_DNA"/>
</dbReference>
<dbReference type="FunFam" id="3.40.50.720:FF:000084">
    <property type="entry name" value="Short-chain dehydrogenase reductase"/>
    <property type="match status" value="1"/>
</dbReference>
<dbReference type="InterPro" id="IPR020904">
    <property type="entry name" value="Sc_DH/Rdtase_CS"/>
</dbReference>
<name>A0A7G5IEY1_9SPHN</name>
<dbReference type="Pfam" id="PF13561">
    <property type="entry name" value="adh_short_C2"/>
    <property type="match status" value="1"/>
</dbReference>
<dbReference type="PRINTS" id="PR00081">
    <property type="entry name" value="GDHRDH"/>
</dbReference>
<sequence>MSGLAGKIALVNGAASGIGAATVALLRERGASVLGTDLNAGGDILRHDVTSEADWDAAIAAVVARFGRLDILVSNAGTADSGAIVDLTLERIRAQSRVHVEGAFIGIQRAVAQMRRQASPATGSIVTVASIAGVKPIMQTTVYGTAKAALINMTRAIGVDLGRKGDLIRVNAVCPGGTRTGMTEALFGGAAYWDDPKHFESIPLKDYCRPGDIAEAIAYLAGDEAEFVTASHLVVDGGWVLSDRI</sequence>
<evidence type="ECO:0000313" key="4">
    <source>
        <dbReference type="Proteomes" id="UP000515292"/>
    </source>
</evidence>
<evidence type="ECO:0000256" key="1">
    <source>
        <dbReference type="ARBA" id="ARBA00006484"/>
    </source>
</evidence>
<dbReference type="PRINTS" id="PR00080">
    <property type="entry name" value="SDRFAMILY"/>
</dbReference>
<comment type="similarity">
    <text evidence="1">Belongs to the short-chain dehydrogenases/reductases (SDR) family.</text>
</comment>
<dbReference type="InterPro" id="IPR002347">
    <property type="entry name" value="SDR_fam"/>
</dbReference>
<accession>A0A7G5IEY1</accession>
<dbReference type="GO" id="GO:0016491">
    <property type="term" value="F:oxidoreductase activity"/>
    <property type="evidence" value="ECO:0007669"/>
    <property type="project" value="UniProtKB-KW"/>
</dbReference>
<dbReference type="RefSeq" id="WP_182294769.1">
    <property type="nucleotide sequence ID" value="NZ_CP059851.1"/>
</dbReference>
<dbReference type="Gene3D" id="3.40.50.720">
    <property type="entry name" value="NAD(P)-binding Rossmann-like Domain"/>
    <property type="match status" value="1"/>
</dbReference>